<dbReference type="SUPFAM" id="SSF52113">
    <property type="entry name" value="BRCT domain"/>
    <property type="match status" value="1"/>
</dbReference>
<proteinExistence type="predicted"/>
<dbReference type="Gene3D" id="3.40.50.10190">
    <property type="entry name" value="BRCT domain"/>
    <property type="match status" value="1"/>
</dbReference>
<accession>A0A2P6S3D1</accession>
<evidence type="ECO:0000313" key="11">
    <source>
        <dbReference type="EMBL" id="PRQ53194.1"/>
    </source>
</evidence>
<dbReference type="InterPro" id="IPR018957">
    <property type="entry name" value="Znf_C3HC4_RING-type"/>
</dbReference>
<keyword evidence="3" id="KW-0479">Metal-binding</keyword>
<sequence length="505" mass="56262">MASDPIPGMELVVASVSGYRGSELVNLIELMTHTGASYIGTLSPSNAFTHMVCRKFEGKRYQVAKKLKLIIVNHRWIEDCVKHRKRVPELPYTLQSGQEVGPLLLKVPLVAKPGFSVNKGKAVSDKAHVFGDSEEIIDLGCGPSRHGVSTDSSLLNENLFPDFQENNSSQKRQNKSVKTNSKKEPQSSSRDCFEDPPLSRSLRMEEFCRHSVRAQRNITSDTGTSMTEIPRKKRRLVKKNIGSTISVLSESDRECHPIRFHSIRNDRVTILSDDSNDELDTGTGIRDVGRKGVDVGGNHLSTSKDPNFSVVDEPTAPEGTPQNGCPEVDNSKEELEIKLDTEHATKSPSQELSCVICWTEFSTTRGILPCGHRYCYSCIENWADQLGSRRKISTCPLCKASFTVITKVDDAVTSDQNIFSQTIPSAPKVDISFLNDQGTSNFAAQSVSANGCSVCNSWEPEELLISCNVCQIQRIHTYCQDPFSTTWTCIHCKDLRMLYRSYHQY</sequence>
<dbReference type="PROSITE" id="PS00518">
    <property type="entry name" value="ZF_RING_1"/>
    <property type="match status" value="1"/>
</dbReference>
<dbReference type="InterPro" id="IPR013083">
    <property type="entry name" value="Znf_RING/FYVE/PHD"/>
</dbReference>
<comment type="subcellular location">
    <subcellularLocation>
        <location evidence="1">Chromosome</location>
    </subcellularLocation>
</comment>
<gene>
    <name evidence="11" type="ORF">RchiOBHm_Chr2g0163811</name>
</gene>
<evidence type="ECO:0000256" key="4">
    <source>
        <dbReference type="ARBA" id="ARBA00022771"/>
    </source>
</evidence>
<feature type="domain" description="RING-type" evidence="9">
    <location>
        <begin position="354"/>
        <end position="399"/>
    </location>
</feature>
<keyword evidence="5" id="KW-0862">Zinc</keyword>
<dbReference type="STRING" id="74649.A0A2P6S3D1"/>
<comment type="caution">
    <text evidence="11">The sequence shown here is derived from an EMBL/GenBank/DDBJ whole genome shotgun (WGS) entry which is preliminary data.</text>
</comment>
<dbReference type="GO" id="GO:0008270">
    <property type="term" value="F:zinc ion binding"/>
    <property type="evidence" value="ECO:0007669"/>
    <property type="project" value="UniProtKB-KW"/>
</dbReference>
<dbReference type="PANTHER" id="PTHR47776:SF2">
    <property type="entry name" value="RING-TYPE E3 UBIQUITIN TRANSFERASE BRCA1"/>
    <property type="match status" value="1"/>
</dbReference>
<dbReference type="SMART" id="SM00184">
    <property type="entry name" value="RING"/>
    <property type="match status" value="1"/>
</dbReference>
<dbReference type="OMA" id="IRGMESV"/>
<dbReference type="PANTHER" id="PTHR47776">
    <property type="entry name" value="F5A8.9 PROTEIN"/>
    <property type="match status" value="1"/>
</dbReference>
<evidence type="ECO:0000256" key="2">
    <source>
        <dbReference type="ARBA" id="ARBA00022454"/>
    </source>
</evidence>
<dbReference type="Proteomes" id="UP000238479">
    <property type="component" value="Chromosome 2"/>
</dbReference>
<evidence type="ECO:0000313" key="12">
    <source>
        <dbReference type="Proteomes" id="UP000238479"/>
    </source>
</evidence>
<feature type="region of interest" description="Disordered" evidence="8">
    <location>
        <begin position="162"/>
        <end position="197"/>
    </location>
</feature>
<dbReference type="Pfam" id="PF00097">
    <property type="entry name" value="zf-C3HC4"/>
    <property type="match status" value="1"/>
</dbReference>
<evidence type="ECO:0000256" key="7">
    <source>
        <dbReference type="PROSITE-ProRule" id="PRU00175"/>
    </source>
</evidence>
<dbReference type="InterPro" id="IPR001841">
    <property type="entry name" value="Znf_RING"/>
</dbReference>
<dbReference type="Gene3D" id="3.30.40.10">
    <property type="entry name" value="Zinc/RING finger domain, C3HC4 (zinc finger)"/>
    <property type="match status" value="1"/>
</dbReference>
<dbReference type="SMART" id="SM00292">
    <property type="entry name" value="BRCT"/>
    <property type="match status" value="1"/>
</dbReference>
<feature type="region of interest" description="Disordered" evidence="8">
    <location>
        <begin position="297"/>
        <end position="328"/>
    </location>
</feature>
<feature type="domain" description="BRCT" evidence="10">
    <location>
        <begin position="1"/>
        <end position="94"/>
    </location>
</feature>
<dbReference type="InterPro" id="IPR011011">
    <property type="entry name" value="Znf_FYVE_PHD"/>
</dbReference>
<evidence type="ECO:0000256" key="6">
    <source>
        <dbReference type="ARBA" id="ARBA00031556"/>
    </source>
</evidence>
<dbReference type="PROSITE" id="PS50089">
    <property type="entry name" value="ZF_RING_2"/>
    <property type="match status" value="1"/>
</dbReference>
<reference evidence="11 12" key="1">
    <citation type="journal article" date="2018" name="Nat. Genet.">
        <title>The Rosa genome provides new insights in the design of modern roses.</title>
        <authorList>
            <person name="Bendahmane M."/>
        </authorList>
    </citation>
    <scope>NUCLEOTIDE SEQUENCE [LARGE SCALE GENOMIC DNA]</scope>
    <source>
        <strain evidence="12">cv. Old Blush</strain>
    </source>
</reference>
<evidence type="ECO:0000259" key="9">
    <source>
        <dbReference type="PROSITE" id="PS50089"/>
    </source>
</evidence>
<dbReference type="GO" id="GO:0005694">
    <property type="term" value="C:chromosome"/>
    <property type="evidence" value="ECO:0007669"/>
    <property type="project" value="UniProtKB-SubCell"/>
</dbReference>
<dbReference type="EMBL" id="PDCK01000040">
    <property type="protein sequence ID" value="PRQ53194.1"/>
    <property type="molecule type" value="Genomic_DNA"/>
</dbReference>
<dbReference type="Pfam" id="PF12738">
    <property type="entry name" value="PTCB-BRCT"/>
    <property type="match status" value="1"/>
</dbReference>
<dbReference type="InterPro" id="IPR036420">
    <property type="entry name" value="BRCT_dom_sf"/>
</dbReference>
<evidence type="ECO:0000256" key="3">
    <source>
        <dbReference type="ARBA" id="ARBA00022723"/>
    </source>
</evidence>
<dbReference type="SUPFAM" id="SSF57850">
    <property type="entry name" value="RING/U-box"/>
    <property type="match status" value="1"/>
</dbReference>
<evidence type="ECO:0000256" key="8">
    <source>
        <dbReference type="SAM" id="MobiDB-lite"/>
    </source>
</evidence>
<organism evidence="11 12">
    <name type="scientific">Rosa chinensis</name>
    <name type="common">China rose</name>
    <dbReference type="NCBI Taxonomy" id="74649"/>
    <lineage>
        <taxon>Eukaryota</taxon>
        <taxon>Viridiplantae</taxon>
        <taxon>Streptophyta</taxon>
        <taxon>Embryophyta</taxon>
        <taxon>Tracheophyta</taxon>
        <taxon>Spermatophyta</taxon>
        <taxon>Magnoliopsida</taxon>
        <taxon>eudicotyledons</taxon>
        <taxon>Gunneridae</taxon>
        <taxon>Pentapetalae</taxon>
        <taxon>rosids</taxon>
        <taxon>fabids</taxon>
        <taxon>Rosales</taxon>
        <taxon>Rosaceae</taxon>
        <taxon>Rosoideae</taxon>
        <taxon>Rosoideae incertae sedis</taxon>
        <taxon>Rosa</taxon>
    </lineage>
</organism>
<dbReference type="SUPFAM" id="SSF57903">
    <property type="entry name" value="FYVE/PHD zinc finger"/>
    <property type="match status" value="1"/>
</dbReference>
<evidence type="ECO:0000256" key="1">
    <source>
        <dbReference type="ARBA" id="ARBA00004286"/>
    </source>
</evidence>
<evidence type="ECO:0000256" key="5">
    <source>
        <dbReference type="ARBA" id="ARBA00022833"/>
    </source>
</evidence>
<keyword evidence="4 7" id="KW-0863">Zinc-finger</keyword>
<name>A0A2P6S3D1_ROSCH</name>
<dbReference type="Gramene" id="PRQ53194">
    <property type="protein sequence ID" value="PRQ53194"/>
    <property type="gene ID" value="RchiOBHm_Chr2g0163811"/>
</dbReference>
<dbReference type="PROSITE" id="PS50172">
    <property type="entry name" value="BRCT"/>
    <property type="match status" value="1"/>
</dbReference>
<protein>
    <recommendedName>
        <fullName evidence="6">RING-type E3 ubiquitin transferase BRCA1</fullName>
    </recommendedName>
</protein>
<dbReference type="OrthoDB" id="251770at2759"/>
<dbReference type="InterPro" id="IPR001357">
    <property type="entry name" value="BRCT_dom"/>
</dbReference>
<dbReference type="AlphaFoldDB" id="A0A2P6S3D1"/>
<keyword evidence="2" id="KW-0158">Chromosome</keyword>
<dbReference type="InterPro" id="IPR017907">
    <property type="entry name" value="Znf_RING_CS"/>
</dbReference>
<keyword evidence="12" id="KW-1185">Reference proteome</keyword>
<evidence type="ECO:0000259" key="10">
    <source>
        <dbReference type="PROSITE" id="PS50172"/>
    </source>
</evidence>
<feature type="compositionally biased region" description="Polar residues" evidence="8">
    <location>
        <begin position="164"/>
        <end position="179"/>
    </location>
</feature>